<name>M1CXA1_SOLTU</name>
<dbReference type="AlphaFoldDB" id="M1CXA1"/>
<protein>
    <submittedName>
        <fullName evidence="1">Cystathionine beta-lyase</fullName>
    </submittedName>
</protein>
<keyword evidence="2" id="KW-1185">Reference proteome</keyword>
<dbReference type="ExpressionAtlas" id="M1CXA1">
    <property type="expression patterns" value="baseline"/>
</dbReference>
<proteinExistence type="predicted"/>
<dbReference type="Gramene" id="PGSC0003DMT400076717">
    <property type="protein sequence ID" value="PGSC0003DMT400076717"/>
    <property type="gene ID" value="PGSC0003DMG400029836"/>
</dbReference>
<organism evidence="1 2">
    <name type="scientific">Solanum tuberosum</name>
    <name type="common">Potato</name>
    <dbReference type="NCBI Taxonomy" id="4113"/>
    <lineage>
        <taxon>Eukaryota</taxon>
        <taxon>Viridiplantae</taxon>
        <taxon>Streptophyta</taxon>
        <taxon>Embryophyta</taxon>
        <taxon>Tracheophyta</taxon>
        <taxon>Spermatophyta</taxon>
        <taxon>Magnoliopsida</taxon>
        <taxon>eudicotyledons</taxon>
        <taxon>Gunneridae</taxon>
        <taxon>Pentapetalae</taxon>
        <taxon>asterids</taxon>
        <taxon>lamiids</taxon>
        <taxon>Solanales</taxon>
        <taxon>Solanaceae</taxon>
        <taxon>Solanoideae</taxon>
        <taxon>Solaneae</taxon>
        <taxon>Solanum</taxon>
    </lineage>
</organism>
<reference evidence="2" key="1">
    <citation type="journal article" date="2011" name="Nature">
        <title>Genome sequence and analysis of the tuber crop potato.</title>
        <authorList>
            <consortium name="The Potato Genome Sequencing Consortium"/>
        </authorList>
    </citation>
    <scope>NUCLEOTIDE SEQUENCE [LARGE SCALE GENOMIC DNA]</scope>
    <source>
        <strain evidence="2">cv. DM1-3 516 R44</strain>
    </source>
</reference>
<accession>M1CXA1</accession>
<sequence length="51" mass="5777">MDPFHMAKAYTRNPLYAAPYRPCTAQICAILRDTEILFLNALAALIIDHEV</sequence>
<dbReference type="EnsemblPlants" id="PGSC0003DMT400076717">
    <property type="protein sequence ID" value="PGSC0003DMT400076717"/>
    <property type="gene ID" value="PGSC0003DMG400029836"/>
</dbReference>
<evidence type="ECO:0000313" key="1">
    <source>
        <dbReference type="EnsemblPlants" id="PGSC0003DMT400076717"/>
    </source>
</evidence>
<evidence type="ECO:0000313" key="2">
    <source>
        <dbReference type="Proteomes" id="UP000011115"/>
    </source>
</evidence>
<reference evidence="1" key="2">
    <citation type="submission" date="2015-06" db="UniProtKB">
        <authorList>
            <consortium name="EnsemblPlants"/>
        </authorList>
    </citation>
    <scope>IDENTIFICATION</scope>
    <source>
        <strain evidence="1">DM1-3 516 R44</strain>
    </source>
</reference>
<dbReference type="Proteomes" id="UP000011115">
    <property type="component" value="Unassembled WGS sequence"/>
</dbReference>
<dbReference type="HOGENOM" id="CLU_3110162_0_0_1"/>